<gene>
    <name evidence="3" type="ORF">GFH30_03580</name>
    <name evidence="2" type="ORF">GHJ48_07805</name>
</gene>
<keyword evidence="2" id="KW-0808">Transferase</keyword>
<dbReference type="GO" id="GO:0016746">
    <property type="term" value="F:acyltransferase activity"/>
    <property type="evidence" value="ECO:0007669"/>
    <property type="project" value="UniProtKB-KW"/>
</dbReference>
<keyword evidence="2" id="KW-0012">Acyltransferase</keyword>
<keyword evidence="4" id="KW-1185">Reference proteome</keyword>
<organism evidence="2 5">
    <name type="scientific">Acinetobacter wanghuae</name>
    <dbReference type="NCBI Taxonomy" id="2662362"/>
    <lineage>
        <taxon>Bacteria</taxon>
        <taxon>Pseudomonadati</taxon>
        <taxon>Pseudomonadota</taxon>
        <taxon>Gammaproteobacteria</taxon>
        <taxon>Moraxellales</taxon>
        <taxon>Moraxellaceae</taxon>
        <taxon>Acinetobacter</taxon>
    </lineage>
</organism>
<dbReference type="Proteomes" id="UP000480556">
    <property type="component" value="Unassembled WGS sequence"/>
</dbReference>
<dbReference type="SMART" id="SM00563">
    <property type="entry name" value="PlsC"/>
    <property type="match status" value="1"/>
</dbReference>
<sequence>MPTAKFPHLPPRVPSRGSKLRRQLFKQLFLAQGWTFQGEFPNLAKAVAIISPHTSNIDAWYGFNALLGLGLDITIFGKDSLFRTPLKPLLQWIGVVPVVRDSPQGKTQQIIHAIQNKQQIWVGMAPEGSRKAPEKIRSGFYHIAHSAGLPIVMFGFDYETKTILILGVYHTTGNYEADLEQIYAHYHGKISAKHPKRIAKPLQKHAKKS</sequence>
<evidence type="ECO:0000259" key="1">
    <source>
        <dbReference type="SMART" id="SM00563"/>
    </source>
</evidence>
<dbReference type="EMBL" id="CP045650">
    <property type="protein sequence ID" value="QGA10535.1"/>
    <property type="molecule type" value="Genomic_DNA"/>
</dbReference>
<dbReference type="SUPFAM" id="SSF69593">
    <property type="entry name" value="Glycerol-3-phosphate (1)-acyltransferase"/>
    <property type="match status" value="1"/>
</dbReference>
<proteinExistence type="predicted"/>
<evidence type="ECO:0000313" key="3">
    <source>
        <dbReference type="EMBL" id="QGA10535.1"/>
    </source>
</evidence>
<protein>
    <submittedName>
        <fullName evidence="2">Acyltransferase</fullName>
    </submittedName>
</protein>
<feature type="domain" description="Phospholipid/glycerol acyltransferase" evidence="1">
    <location>
        <begin position="47"/>
        <end position="159"/>
    </location>
</feature>
<evidence type="ECO:0000313" key="5">
    <source>
        <dbReference type="Proteomes" id="UP000480556"/>
    </source>
</evidence>
<dbReference type="InterPro" id="IPR002123">
    <property type="entry name" value="Plipid/glycerol_acylTrfase"/>
</dbReference>
<dbReference type="Pfam" id="PF01553">
    <property type="entry name" value="Acyltransferase"/>
    <property type="match status" value="1"/>
</dbReference>
<name>A0A5Q0P090_9GAMM</name>
<reference evidence="4 5" key="1">
    <citation type="submission" date="2019-10" db="EMBL/GenBank/DDBJ databases">
        <authorList>
            <person name="Dong K."/>
        </authorList>
    </citation>
    <scope>NUCLEOTIDE SEQUENCE [LARGE SCALE GENOMIC DNA]</scope>
    <source>
        <strain evidence="4">dk386</strain>
        <strain evidence="3">Dk386</strain>
        <strain evidence="5">dk771</strain>
        <strain evidence="2">Dk771</strain>
    </source>
</reference>
<dbReference type="Proteomes" id="UP000327478">
    <property type="component" value="Chromosome"/>
</dbReference>
<dbReference type="AlphaFoldDB" id="A0A5Q0P090"/>
<accession>A0A5Q0P090</accession>
<evidence type="ECO:0000313" key="2">
    <source>
        <dbReference type="EMBL" id="MQW92295.1"/>
    </source>
</evidence>
<evidence type="ECO:0000313" key="4">
    <source>
        <dbReference type="Proteomes" id="UP000327478"/>
    </source>
</evidence>
<dbReference type="RefSeq" id="WP_153370936.1">
    <property type="nucleotide sequence ID" value="NZ_CP045650.1"/>
</dbReference>
<dbReference type="EMBL" id="WITK01000011">
    <property type="protein sequence ID" value="MQW92295.1"/>
    <property type="molecule type" value="Genomic_DNA"/>
</dbReference>